<dbReference type="GO" id="GO:0005615">
    <property type="term" value="C:extracellular space"/>
    <property type="evidence" value="ECO:0007669"/>
    <property type="project" value="UniProtKB-KW"/>
</dbReference>
<keyword evidence="8" id="KW-0812">Transmembrane</keyword>
<dbReference type="GO" id="GO:0016020">
    <property type="term" value="C:membrane"/>
    <property type="evidence" value="ECO:0007669"/>
    <property type="project" value="InterPro"/>
</dbReference>
<dbReference type="EMBL" id="CAIIXF020000004">
    <property type="protein sequence ID" value="CAH1781986.1"/>
    <property type="molecule type" value="Genomic_DNA"/>
</dbReference>
<evidence type="ECO:0000256" key="3">
    <source>
        <dbReference type="ARBA" id="ARBA00022514"/>
    </source>
</evidence>
<comment type="similarity">
    <text evidence="2">Belongs to the tumor necrosis factor family.</text>
</comment>
<keyword evidence="8" id="KW-1133">Transmembrane helix</keyword>
<dbReference type="InterPro" id="IPR008983">
    <property type="entry name" value="Tumour_necrosis_fac-like_dom"/>
</dbReference>
<feature type="non-terminal residue" evidence="10">
    <location>
        <position position="1"/>
    </location>
</feature>
<feature type="domain" description="THD" evidence="9">
    <location>
        <begin position="240"/>
        <end position="372"/>
    </location>
</feature>
<sequence length="374" mass="41090">MSDNPSVKPSELSKSVSVDVDHPDHPTKHPGTCNSCNRSLATAVAVLGGLYICLTIPMFVILFLRVNTLQEEVQRLKPSVSYILQERPLDPVSTTTMEFLENQNINQSTEQRIKVLSNHVIGNDSLPSHIQKRESPTSTPTSGKEGKTRHKKKKNRKRGKAKRCNAVANCLTSPTVSGAVCKKVASCAPASTTMGPFSTTSTTPTPTVASPKTPSAMHLIGNTDIDNIEVGHGTYGVIKQWDTGLKGWPQPDDLTYSEGTITVKQKGLYMVYFQVTVESTKLYDRVALVLNEPDEKGNQKQRVHLECVLDLRHLNIPRSDKDHGPTLGPGHSCFSAGLIHIDTPNSELFIKFLNATGRAKFNESESFFGLYQIH</sequence>
<evidence type="ECO:0000256" key="5">
    <source>
        <dbReference type="ARBA" id="ARBA00023157"/>
    </source>
</evidence>
<name>A0A8S4NK55_OWEFU</name>
<dbReference type="InterPro" id="IPR006052">
    <property type="entry name" value="TNF_dom"/>
</dbReference>
<gene>
    <name evidence="10" type="ORF">OFUS_LOCUS8479</name>
</gene>
<dbReference type="InterPro" id="IPR051748">
    <property type="entry name" value="TNF_Ligand_Superfamily"/>
</dbReference>
<evidence type="ECO:0000256" key="7">
    <source>
        <dbReference type="SAM" id="MobiDB-lite"/>
    </source>
</evidence>
<keyword evidence="3" id="KW-0202">Cytokine</keyword>
<evidence type="ECO:0000256" key="1">
    <source>
        <dbReference type="ARBA" id="ARBA00004613"/>
    </source>
</evidence>
<keyword evidence="11" id="KW-1185">Reference proteome</keyword>
<feature type="transmembrane region" description="Helical" evidence="8">
    <location>
        <begin position="40"/>
        <end position="64"/>
    </location>
</feature>
<comment type="caution">
    <text evidence="10">The sequence shown here is derived from an EMBL/GenBank/DDBJ whole genome shotgun (WGS) entry which is preliminary data.</text>
</comment>
<evidence type="ECO:0000256" key="4">
    <source>
        <dbReference type="ARBA" id="ARBA00022525"/>
    </source>
</evidence>
<dbReference type="SUPFAM" id="SSF49842">
    <property type="entry name" value="TNF-like"/>
    <property type="match status" value="1"/>
</dbReference>
<dbReference type="OrthoDB" id="6159739at2759"/>
<evidence type="ECO:0000259" key="9">
    <source>
        <dbReference type="Pfam" id="PF00229"/>
    </source>
</evidence>
<dbReference type="PANTHER" id="PTHR15151">
    <property type="entry name" value="PROTEIN EIGER"/>
    <property type="match status" value="1"/>
</dbReference>
<dbReference type="PANTHER" id="PTHR15151:SF24">
    <property type="entry name" value="A PROLIFERATION-INDUCING LIGAND-LIKE PROTEIN-RELATED"/>
    <property type="match status" value="1"/>
</dbReference>
<comment type="subcellular location">
    <subcellularLocation>
        <location evidence="1">Secreted</location>
    </subcellularLocation>
</comment>
<dbReference type="Gene3D" id="2.60.120.40">
    <property type="match status" value="1"/>
</dbReference>
<feature type="region of interest" description="Disordered" evidence="7">
    <location>
        <begin position="1"/>
        <end position="32"/>
    </location>
</feature>
<proteinExistence type="inferred from homology"/>
<evidence type="ECO:0000313" key="11">
    <source>
        <dbReference type="Proteomes" id="UP000749559"/>
    </source>
</evidence>
<feature type="compositionally biased region" description="Polar residues" evidence="7">
    <location>
        <begin position="1"/>
        <end position="16"/>
    </location>
</feature>
<evidence type="ECO:0000313" key="10">
    <source>
        <dbReference type="EMBL" id="CAH1781986.1"/>
    </source>
</evidence>
<keyword evidence="4" id="KW-0964">Secreted</keyword>
<keyword evidence="8" id="KW-0472">Membrane</keyword>
<evidence type="ECO:0000256" key="6">
    <source>
        <dbReference type="ARBA" id="ARBA00023180"/>
    </source>
</evidence>
<evidence type="ECO:0000256" key="2">
    <source>
        <dbReference type="ARBA" id="ARBA00008670"/>
    </source>
</evidence>
<dbReference type="Pfam" id="PF00229">
    <property type="entry name" value="TNF"/>
    <property type="match status" value="1"/>
</dbReference>
<keyword evidence="6" id="KW-0325">Glycoprotein</keyword>
<dbReference type="AlphaFoldDB" id="A0A8S4NK55"/>
<keyword evidence="5" id="KW-1015">Disulfide bond</keyword>
<protein>
    <recommendedName>
        <fullName evidence="9">THD domain-containing protein</fullName>
    </recommendedName>
</protein>
<organism evidence="10 11">
    <name type="scientific">Owenia fusiformis</name>
    <name type="common">Polychaete worm</name>
    <dbReference type="NCBI Taxonomy" id="6347"/>
    <lineage>
        <taxon>Eukaryota</taxon>
        <taxon>Metazoa</taxon>
        <taxon>Spiralia</taxon>
        <taxon>Lophotrochozoa</taxon>
        <taxon>Annelida</taxon>
        <taxon>Polychaeta</taxon>
        <taxon>Sedentaria</taxon>
        <taxon>Canalipalpata</taxon>
        <taxon>Sabellida</taxon>
        <taxon>Oweniida</taxon>
        <taxon>Oweniidae</taxon>
        <taxon>Owenia</taxon>
    </lineage>
</organism>
<accession>A0A8S4NK55</accession>
<feature type="compositionally biased region" description="Basic residues" evidence="7">
    <location>
        <begin position="147"/>
        <end position="162"/>
    </location>
</feature>
<dbReference type="GO" id="GO:0005125">
    <property type="term" value="F:cytokine activity"/>
    <property type="evidence" value="ECO:0007669"/>
    <property type="project" value="UniProtKB-KW"/>
</dbReference>
<dbReference type="GO" id="GO:0005164">
    <property type="term" value="F:tumor necrosis factor receptor binding"/>
    <property type="evidence" value="ECO:0007669"/>
    <property type="project" value="InterPro"/>
</dbReference>
<reference evidence="10" key="1">
    <citation type="submission" date="2022-03" db="EMBL/GenBank/DDBJ databases">
        <authorList>
            <person name="Martin C."/>
        </authorList>
    </citation>
    <scope>NUCLEOTIDE SEQUENCE</scope>
</reference>
<evidence type="ECO:0000256" key="8">
    <source>
        <dbReference type="SAM" id="Phobius"/>
    </source>
</evidence>
<dbReference type="Proteomes" id="UP000749559">
    <property type="component" value="Unassembled WGS sequence"/>
</dbReference>
<feature type="region of interest" description="Disordered" evidence="7">
    <location>
        <begin position="123"/>
        <end position="162"/>
    </location>
</feature>
<dbReference type="GO" id="GO:0006955">
    <property type="term" value="P:immune response"/>
    <property type="evidence" value="ECO:0007669"/>
    <property type="project" value="InterPro"/>
</dbReference>